<organism evidence="7">
    <name type="scientific">Noctiluca scintillans</name>
    <name type="common">Sea sparkle</name>
    <name type="synonym">Red tide dinoflagellate</name>
    <dbReference type="NCBI Taxonomy" id="2966"/>
    <lineage>
        <taxon>Eukaryota</taxon>
        <taxon>Sar</taxon>
        <taxon>Alveolata</taxon>
        <taxon>Dinophyceae</taxon>
        <taxon>Noctilucales</taxon>
        <taxon>Noctilucaceae</taxon>
        <taxon>Noctiluca</taxon>
    </lineage>
</organism>
<evidence type="ECO:0000256" key="5">
    <source>
        <dbReference type="SAM" id="Coils"/>
    </source>
</evidence>
<accession>A0A7S1A3E1</accession>
<feature type="domain" description="RanBP2-type" evidence="6">
    <location>
        <begin position="148"/>
        <end position="178"/>
    </location>
</feature>
<evidence type="ECO:0000256" key="4">
    <source>
        <dbReference type="PROSITE-ProRule" id="PRU00322"/>
    </source>
</evidence>
<dbReference type="PROSITE" id="PS50199">
    <property type="entry name" value="ZF_RANBP2_2"/>
    <property type="match status" value="1"/>
</dbReference>
<evidence type="ECO:0000259" key="6">
    <source>
        <dbReference type="PROSITE" id="PS50199"/>
    </source>
</evidence>
<feature type="coiled-coil region" evidence="5">
    <location>
        <begin position="9"/>
        <end position="122"/>
    </location>
</feature>
<name>A0A7S1A3E1_NOCSC</name>
<proteinExistence type="predicted"/>
<keyword evidence="3" id="KW-0862">Zinc</keyword>
<keyword evidence="1" id="KW-0479">Metal-binding</keyword>
<evidence type="ECO:0000256" key="1">
    <source>
        <dbReference type="ARBA" id="ARBA00022723"/>
    </source>
</evidence>
<sequence>MLGSFQRARKVLRAEVARLSEAYDALETRIGEEARDGVRKDIQVLRARCAKLAAENAELQGQFAKNTTSASRDSADIARLRQRIAEANRELSLAKSDTIQQAQRAAEEERAADLQVSELEQKLGTEEALEGMLVVQWEMLEDLAAQVSLDPPWCCGLCSCKNPQTAFLCSVCESPKDGKTDLGNKAVEAYFEFRLHQEFLGRDPRPTPERSLAALKIALSHRRERWIEQDEIEELYACLKDLANNLAIDPVLRAEAALALFTHGDEDARRLGKLMLRAMGENSDAVRRLCRGQRQQRVAVLYHNLLQMKQHDQKRFNAWMEKLVHAQFRYKQRCSVLGCDDAQDLEVEDFDDEDFDDLK</sequence>
<protein>
    <recommendedName>
        <fullName evidence="6">RanBP2-type domain-containing protein</fullName>
    </recommendedName>
</protein>
<dbReference type="GO" id="GO:0008270">
    <property type="term" value="F:zinc ion binding"/>
    <property type="evidence" value="ECO:0007669"/>
    <property type="project" value="UniProtKB-KW"/>
</dbReference>
<keyword evidence="2 4" id="KW-0863">Zinc-finger</keyword>
<dbReference type="PROSITE" id="PS01358">
    <property type="entry name" value="ZF_RANBP2_1"/>
    <property type="match status" value="1"/>
</dbReference>
<evidence type="ECO:0000256" key="2">
    <source>
        <dbReference type="ARBA" id="ARBA00022771"/>
    </source>
</evidence>
<gene>
    <name evidence="7" type="ORF">NSCI0253_LOCUS15592</name>
</gene>
<evidence type="ECO:0000313" key="7">
    <source>
        <dbReference type="EMBL" id="CAD8841244.1"/>
    </source>
</evidence>
<dbReference type="InterPro" id="IPR001876">
    <property type="entry name" value="Znf_RanBP2"/>
</dbReference>
<reference evidence="7" key="1">
    <citation type="submission" date="2021-01" db="EMBL/GenBank/DDBJ databases">
        <authorList>
            <person name="Corre E."/>
            <person name="Pelletier E."/>
            <person name="Niang G."/>
            <person name="Scheremetjew M."/>
            <person name="Finn R."/>
            <person name="Kale V."/>
            <person name="Holt S."/>
            <person name="Cochrane G."/>
            <person name="Meng A."/>
            <person name="Brown T."/>
            <person name="Cohen L."/>
        </authorList>
    </citation>
    <scope>NUCLEOTIDE SEQUENCE</scope>
</reference>
<dbReference type="EMBL" id="HBFQ01022188">
    <property type="protein sequence ID" value="CAD8841244.1"/>
    <property type="molecule type" value="Transcribed_RNA"/>
</dbReference>
<dbReference type="AlphaFoldDB" id="A0A7S1A3E1"/>
<keyword evidence="5" id="KW-0175">Coiled coil</keyword>
<evidence type="ECO:0000256" key="3">
    <source>
        <dbReference type="ARBA" id="ARBA00022833"/>
    </source>
</evidence>